<keyword evidence="2" id="KW-1133">Transmembrane helix</keyword>
<dbReference type="InterPro" id="IPR014543">
    <property type="entry name" value="UCP028291"/>
</dbReference>
<sequence>MPTAEAHVPTDRPGRFLTQLCKHFSNKGRHLDHRPRAHQGGGPDTRHRPPDFDPAQIQVEWSDARGTVTLPWGRCTLQASEGLLTLRVEAADEEDLRKLQDLLAGHLGRFGRRDELRGDWQQPTTTDPSPASPATLDTGVVRTRPARRRHLAWAGLAVLVVVIASLHLGLAGALLSAPGWTAWAVGAVLVMIVAKLVAVVFLGRHMHRWSRRRAG</sequence>
<feature type="transmembrane region" description="Helical" evidence="2">
    <location>
        <begin position="180"/>
        <end position="203"/>
    </location>
</feature>
<protein>
    <submittedName>
        <fullName evidence="3">DUF2218 domain-containing protein</fullName>
    </submittedName>
</protein>
<dbReference type="EMBL" id="VZRB01000020">
    <property type="protein sequence ID" value="KAB1143290.1"/>
    <property type="molecule type" value="Genomic_DNA"/>
</dbReference>
<evidence type="ECO:0000256" key="1">
    <source>
        <dbReference type="SAM" id="MobiDB-lite"/>
    </source>
</evidence>
<evidence type="ECO:0000313" key="3">
    <source>
        <dbReference type="EMBL" id="KAB1143290.1"/>
    </source>
</evidence>
<dbReference type="RefSeq" id="WP_150951785.1">
    <property type="nucleotide sequence ID" value="NZ_VZRB01000020.1"/>
</dbReference>
<dbReference type="AlphaFoldDB" id="A0A6H9UVJ8"/>
<keyword evidence="2" id="KW-0472">Membrane</keyword>
<feature type="transmembrane region" description="Helical" evidence="2">
    <location>
        <begin position="151"/>
        <end position="174"/>
    </location>
</feature>
<feature type="region of interest" description="Disordered" evidence="1">
    <location>
        <begin position="116"/>
        <end position="139"/>
    </location>
</feature>
<feature type="compositionally biased region" description="Basic residues" evidence="1">
    <location>
        <begin position="27"/>
        <end position="37"/>
    </location>
</feature>
<keyword evidence="4" id="KW-1185">Reference proteome</keyword>
<evidence type="ECO:0000256" key="2">
    <source>
        <dbReference type="SAM" id="Phobius"/>
    </source>
</evidence>
<feature type="region of interest" description="Disordered" evidence="1">
    <location>
        <begin position="27"/>
        <end position="53"/>
    </location>
</feature>
<dbReference type="Proteomes" id="UP000442707">
    <property type="component" value="Unassembled WGS sequence"/>
</dbReference>
<proteinExistence type="predicted"/>
<feature type="compositionally biased region" description="Low complexity" evidence="1">
    <location>
        <begin position="123"/>
        <end position="135"/>
    </location>
</feature>
<dbReference type="Gene3D" id="3.30.310.50">
    <property type="entry name" value="Alpha-D-phosphohexomutase, C-terminal domain"/>
    <property type="match status" value="1"/>
</dbReference>
<dbReference type="Pfam" id="PF09981">
    <property type="entry name" value="DUF2218"/>
    <property type="match status" value="1"/>
</dbReference>
<comment type="caution">
    <text evidence="3">The sequence shown here is derived from an EMBL/GenBank/DDBJ whole genome shotgun (WGS) entry which is preliminary data.</text>
</comment>
<accession>A0A6H9UVJ8</accession>
<organism evidence="3 4">
    <name type="scientific">Streptomyces luteolifulvus</name>
    <dbReference type="NCBI Taxonomy" id="2615112"/>
    <lineage>
        <taxon>Bacteria</taxon>
        <taxon>Bacillati</taxon>
        <taxon>Actinomycetota</taxon>
        <taxon>Actinomycetes</taxon>
        <taxon>Kitasatosporales</taxon>
        <taxon>Streptomycetaceae</taxon>
        <taxon>Streptomyces</taxon>
    </lineage>
</organism>
<reference evidence="3 4" key="1">
    <citation type="submission" date="2019-09" db="EMBL/GenBank/DDBJ databases">
        <title>Screening of Novel Bioactive Compounds from Soil-Associated.</title>
        <authorList>
            <person name="Zhao S."/>
        </authorList>
    </citation>
    <scope>NUCLEOTIDE SEQUENCE [LARGE SCALE GENOMIC DNA]</scope>
    <source>
        <strain evidence="3 4">HIT-DPA4</strain>
    </source>
</reference>
<name>A0A6H9UVJ8_9ACTN</name>
<gene>
    <name evidence="3" type="ORF">F7R91_26205</name>
</gene>
<keyword evidence="2" id="KW-0812">Transmembrane</keyword>
<evidence type="ECO:0000313" key="4">
    <source>
        <dbReference type="Proteomes" id="UP000442707"/>
    </source>
</evidence>